<dbReference type="AlphaFoldDB" id="A0A9D5CSI1"/>
<gene>
    <name evidence="2" type="ORF">J5N97_013661</name>
</gene>
<accession>A0A9D5CSI1</accession>
<evidence type="ECO:0000256" key="1">
    <source>
        <dbReference type="SAM" id="MobiDB-lite"/>
    </source>
</evidence>
<evidence type="ECO:0000313" key="2">
    <source>
        <dbReference type="EMBL" id="KAJ0978187.1"/>
    </source>
</evidence>
<comment type="caution">
    <text evidence="2">The sequence shown here is derived from an EMBL/GenBank/DDBJ whole genome shotgun (WGS) entry which is preliminary data.</text>
</comment>
<name>A0A9D5CSI1_9LILI</name>
<dbReference type="Proteomes" id="UP001085076">
    <property type="component" value="Miscellaneous, Linkage group lg03"/>
</dbReference>
<organism evidence="2 3">
    <name type="scientific">Dioscorea zingiberensis</name>
    <dbReference type="NCBI Taxonomy" id="325984"/>
    <lineage>
        <taxon>Eukaryota</taxon>
        <taxon>Viridiplantae</taxon>
        <taxon>Streptophyta</taxon>
        <taxon>Embryophyta</taxon>
        <taxon>Tracheophyta</taxon>
        <taxon>Spermatophyta</taxon>
        <taxon>Magnoliopsida</taxon>
        <taxon>Liliopsida</taxon>
        <taxon>Dioscoreales</taxon>
        <taxon>Dioscoreaceae</taxon>
        <taxon>Dioscorea</taxon>
    </lineage>
</organism>
<protein>
    <submittedName>
        <fullName evidence="2">Uncharacterized protein</fullName>
    </submittedName>
</protein>
<dbReference type="EMBL" id="JAGGNH010000003">
    <property type="protein sequence ID" value="KAJ0978187.1"/>
    <property type="molecule type" value="Genomic_DNA"/>
</dbReference>
<reference evidence="2" key="1">
    <citation type="submission" date="2021-03" db="EMBL/GenBank/DDBJ databases">
        <authorList>
            <person name="Li Z."/>
            <person name="Yang C."/>
        </authorList>
    </citation>
    <scope>NUCLEOTIDE SEQUENCE</scope>
    <source>
        <strain evidence="2">Dzin_1.0</strain>
        <tissue evidence="2">Leaf</tissue>
    </source>
</reference>
<evidence type="ECO:0000313" key="3">
    <source>
        <dbReference type="Proteomes" id="UP001085076"/>
    </source>
</evidence>
<keyword evidence="3" id="KW-1185">Reference proteome</keyword>
<feature type="region of interest" description="Disordered" evidence="1">
    <location>
        <begin position="1"/>
        <end position="21"/>
    </location>
</feature>
<sequence length="63" mass="6834">MHVTPAGDAYARADTGPDQSSERGFDVVAFSPYVARNRDGGAEIRNVVFLTVVVMCELCILNM</sequence>
<reference evidence="2" key="2">
    <citation type="journal article" date="2022" name="Hortic Res">
        <title>The genome of Dioscorea zingiberensis sheds light on the biosynthesis, origin and evolution of the medicinally important diosgenin saponins.</title>
        <authorList>
            <person name="Li Y."/>
            <person name="Tan C."/>
            <person name="Li Z."/>
            <person name="Guo J."/>
            <person name="Li S."/>
            <person name="Chen X."/>
            <person name="Wang C."/>
            <person name="Dai X."/>
            <person name="Yang H."/>
            <person name="Song W."/>
            <person name="Hou L."/>
            <person name="Xu J."/>
            <person name="Tong Z."/>
            <person name="Xu A."/>
            <person name="Yuan X."/>
            <person name="Wang W."/>
            <person name="Yang Q."/>
            <person name="Chen L."/>
            <person name="Sun Z."/>
            <person name="Wang K."/>
            <person name="Pan B."/>
            <person name="Chen J."/>
            <person name="Bao Y."/>
            <person name="Liu F."/>
            <person name="Qi X."/>
            <person name="Gang D.R."/>
            <person name="Wen J."/>
            <person name="Li J."/>
        </authorList>
    </citation>
    <scope>NUCLEOTIDE SEQUENCE</scope>
    <source>
        <strain evidence="2">Dzin_1.0</strain>
    </source>
</reference>
<proteinExistence type="predicted"/>